<evidence type="ECO:0000313" key="3">
    <source>
        <dbReference type="Proteomes" id="UP001652741"/>
    </source>
</evidence>
<protein>
    <submittedName>
        <fullName evidence="4">Uncharacterized protein si:ch211-105j21.9 isoform X1</fullName>
    </submittedName>
</protein>
<keyword evidence="3" id="KW-1185">Reference proteome</keyword>
<reference evidence="4" key="1">
    <citation type="submission" date="2025-08" db="UniProtKB">
        <authorList>
            <consortium name="RefSeq"/>
        </authorList>
    </citation>
    <scope>IDENTIFICATION</scope>
</reference>
<sequence length="347" mass="37807">MQIDHCHIWIRAICFDLDFTAVVDQRENMMAIDHRLSLPLASFILAISLTTTTTSSSERGNNATATNIHLVTAITETMAPNQTYTTAMSTPSNVTVDGALSTTSYHNSSQNSTGTTTHNAVQDNSTTTTALAESSNTTTESTPSTLAPTANATSADVTVPGIVTSTPPTTQAAKTTDNQNSTSNIPPQQSTKNLPQTTNTATSMTTATHNVTQGFGLDNSEKFMTVFFSVVLGVFVLGIFMYTLNRWNQMRQYSHRPLYNNSEAEVGESLAADDTLVISGGLYDGSQIYNPTMTTTDMTEDEFNFDNRPHVSQPSEFRLEFLTEERESSPGYEASTFHTFQSIDDDF</sequence>
<name>A0A1S3P1U8_SALSA</name>
<dbReference type="OrthoDB" id="9909389at2759"/>
<dbReference type="KEGG" id="sasa:106582731"/>
<dbReference type="AlphaFoldDB" id="A0A1S3P1U8"/>
<evidence type="ECO:0000256" key="2">
    <source>
        <dbReference type="SAM" id="Phobius"/>
    </source>
</evidence>
<dbReference type="Proteomes" id="UP001652741">
    <property type="component" value="Chromosome ssa22"/>
</dbReference>
<accession>A0A1S3P1U8</accession>
<proteinExistence type="predicted"/>
<dbReference type="OMA" id="RVYNPNM"/>
<dbReference type="PaxDb" id="8030-ENSSSAP00000051815"/>
<feature type="transmembrane region" description="Helical" evidence="2">
    <location>
        <begin position="223"/>
        <end position="244"/>
    </location>
</feature>
<organism evidence="3 4">
    <name type="scientific">Salmo salar</name>
    <name type="common">Atlantic salmon</name>
    <dbReference type="NCBI Taxonomy" id="8030"/>
    <lineage>
        <taxon>Eukaryota</taxon>
        <taxon>Metazoa</taxon>
        <taxon>Chordata</taxon>
        <taxon>Craniata</taxon>
        <taxon>Vertebrata</taxon>
        <taxon>Euteleostomi</taxon>
        <taxon>Actinopterygii</taxon>
        <taxon>Neopterygii</taxon>
        <taxon>Teleostei</taxon>
        <taxon>Protacanthopterygii</taxon>
        <taxon>Salmoniformes</taxon>
        <taxon>Salmonidae</taxon>
        <taxon>Salmoninae</taxon>
        <taxon>Salmo</taxon>
    </lineage>
</organism>
<keyword evidence="2" id="KW-1133">Transmembrane helix</keyword>
<feature type="region of interest" description="Disordered" evidence="1">
    <location>
        <begin position="98"/>
        <end position="200"/>
    </location>
</feature>
<feature type="compositionally biased region" description="Low complexity" evidence="1">
    <location>
        <begin position="124"/>
        <end position="150"/>
    </location>
</feature>
<feature type="compositionally biased region" description="Polar residues" evidence="1">
    <location>
        <begin position="163"/>
        <end position="196"/>
    </location>
</feature>
<evidence type="ECO:0000313" key="4">
    <source>
        <dbReference type="RefSeq" id="XP_014021579.1"/>
    </source>
</evidence>
<feature type="compositionally biased region" description="Polar residues" evidence="1">
    <location>
        <begin position="98"/>
        <end position="123"/>
    </location>
</feature>
<gene>
    <name evidence="4" type="primary">si:ch211-105j21.9</name>
</gene>
<dbReference type="RefSeq" id="XP_014021579.1">
    <property type="nucleotide sequence ID" value="XM_014166104.2"/>
</dbReference>
<keyword evidence="2" id="KW-0812">Transmembrane</keyword>
<keyword evidence="2" id="KW-0472">Membrane</keyword>
<dbReference type="STRING" id="8030.ENSSSAP00000051815"/>
<evidence type="ECO:0000256" key="1">
    <source>
        <dbReference type="SAM" id="MobiDB-lite"/>
    </source>
</evidence>